<dbReference type="Proteomes" id="UP000316598">
    <property type="component" value="Unassembled WGS sequence"/>
</dbReference>
<evidence type="ECO:0000313" key="7">
    <source>
        <dbReference type="Proteomes" id="UP000316598"/>
    </source>
</evidence>
<reference evidence="6 7" key="1">
    <citation type="submission" date="2019-02" db="EMBL/GenBank/DDBJ databases">
        <title>Deep-cultivation of Planctomycetes and their phenomic and genomic characterization uncovers novel biology.</title>
        <authorList>
            <person name="Wiegand S."/>
            <person name="Jogler M."/>
            <person name="Boedeker C."/>
            <person name="Pinto D."/>
            <person name="Vollmers J."/>
            <person name="Rivas-Marin E."/>
            <person name="Kohn T."/>
            <person name="Peeters S.H."/>
            <person name="Heuer A."/>
            <person name="Rast P."/>
            <person name="Oberbeckmann S."/>
            <person name="Bunk B."/>
            <person name="Jeske O."/>
            <person name="Meyerdierks A."/>
            <person name="Storesund J.E."/>
            <person name="Kallscheuer N."/>
            <person name="Luecker S."/>
            <person name="Lage O.M."/>
            <person name="Pohl T."/>
            <person name="Merkel B.J."/>
            <person name="Hornburger P."/>
            <person name="Mueller R.-W."/>
            <person name="Bruemmer F."/>
            <person name="Labrenz M."/>
            <person name="Spormann A.M."/>
            <person name="Op Den Camp H."/>
            <person name="Overmann J."/>
            <person name="Amann R."/>
            <person name="Jetten M.S.M."/>
            <person name="Mascher T."/>
            <person name="Medema M.H."/>
            <person name="Devos D.P."/>
            <person name="Kaster A.-K."/>
            <person name="Ovreas L."/>
            <person name="Rohde M."/>
            <person name="Galperin M.Y."/>
            <person name="Jogler C."/>
        </authorList>
    </citation>
    <scope>NUCLEOTIDE SEQUENCE [LARGE SCALE GENOMIC DNA]</scope>
    <source>
        <strain evidence="6 7">Pla22</strain>
    </source>
</reference>
<keyword evidence="7" id="KW-1185">Reference proteome</keyword>
<dbReference type="InterPro" id="IPR001173">
    <property type="entry name" value="Glyco_trans_2-like"/>
</dbReference>
<evidence type="ECO:0000256" key="4">
    <source>
        <dbReference type="SAM" id="MobiDB-lite"/>
    </source>
</evidence>
<dbReference type="EMBL" id="SJPI01000002">
    <property type="protein sequence ID" value="TWT50298.1"/>
    <property type="molecule type" value="Genomic_DNA"/>
</dbReference>
<dbReference type="GO" id="GO:0047267">
    <property type="term" value="F:undecaprenyl-phosphate mannosyltransferase activity"/>
    <property type="evidence" value="ECO:0007669"/>
    <property type="project" value="UniProtKB-EC"/>
</dbReference>
<keyword evidence="3 6" id="KW-0808">Transferase</keyword>
<dbReference type="AlphaFoldDB" id="A0A5C5WHM6"/>
<evidence type="ECO:0000313" key="6">
    <source>
        <dbReference type="EMBL" id="TWT50298.1"/>
    </source>
</evidence>
<dbReference type="GO" id="GO:0016020">
    <property type="term" value="C:membrane"/>
    <property type="evidence" value="ECO:0007669"/>
    <property type="project" value="GOC"/>
</dbReference>
<dbReference type="CDD" id="cd06442">
    <property type="entry name" value="DPM1_like"/>
    <property type="match status" value="1"/>
</dbReference>
<evidence type="ECO:0000256" key="1">
    <source>
        <dbReference type="ARBA" id="ARBA00006739"/>
    </source>
</evidence>
<proteinExistence type="inferred from homology"/>
<dbReference type="GO" id="GO:0004582">
    <property type="term" value="F:dolichyl-phosphate beta-D-mannosyltransferase activity"/>
    <property type="evidence" value="ECO:0007669"/>
    <property type="project" value="InterPro"/>
</dbReference>
<dbReference type="Gene3D" id="3.90.550.10">
    <property type="entry name" value="Spore Coat Polysaccharide Biosynthesis Protein SpsA, Chain A"/>
    <property type="match status" value="1"/>
</dbReference>
<sequence length="311" mass="33540">MNELMPNAATVADLAPPPTGRVLIGVCTLNEAANIESLLTHLRMALPDADILIVDDNSPDGTAAIANRSAEHDARIRVDVRTARGLGGAIRHAMQAAIDGDYEWFVNLDGDFSHNPADIPRLLDAATHQTTHSTKSGGRDVSSNAAATNDAVTINSATNRSVTNNSANSAASNQPADEQPTANGKPQREIDVVIGSRYVDGGSIVGWPLRRKIMSHLVNRFATLCLRLPVRDCSGSMRCYRVQKLKEAGADNLVSNGYSVLEEILIRLKQVKAHMIEVPITFTDRTLGESKLTSREAIRSMGQMVKLALKQ</sequence>
<gene>
    <name evidence="6" type="ORF">Pla22_30390</name>
</gene>
<dbReference type="Pfam" id="PF00535">
    <property type="entry name" value="Glycos_transf_2"/>
    <property type="match status" value="1"/>
</dbReference>
<evidence type="ECO:0000256" key="3">
    <source>
        <dbReference type="ARBA" id="ARBA00022679"/>
    </source>
</evidence>
<feature type="domain" description="Glycosyltransferase 2-like" evidence="5">
    <location>
        <begin position="24"/>
        <end position="128"/>
    </location>
</feature>
<dbReference type="GO" id="GO:0009247">
    <property type="term" value="P:glycolipid biosynthetic process"/>
    <property type="evidence" value="ECO:0007669"/>
    <property type="project" value="TreeGrafter"/>
</dbReference>
<feature type="compositionally biased region" description="Polar residues" evidence="4">
    <location>
        <begin position="128"/>
        <end position="154"/>
    </location>
</feature>
<accession>A0A5C5WHM6</accession>
<comment type="caution">
    <text evidence="6">The sequence shown here is derived from an EMBL/GenBank/DDBJ whole genome shotgun (WGS) entry which is preliminary data.</text>
</comment>
<dbReference type="PANTHER" id="PTHR43398">
    <property type="entry name" value="DOLICHOL-PHOSPHATE MANNOSYLTRANSFERASE SUBUNIT 1"/>
    <property type="match status" value="1"/>
</dbReference>
<feature type="compositionally biased region" description="Low complexity" evidence="4">
    <location>
        <begin position="155"/>
        <end position="173"/>
    </location>
</feature>
<keyword evidence="2 6" id="KW-0328">Glycosyltransferase</keyword>
<dbReference type="EC" id="2.4.1.54" evidence="6"/>
<dbReference type="PANTHER" id="PTHR43398:SF1">
    <property type="entry name" value="DOLICHOL-PHOSPHATE MANNOSYLTRANSFERASE SUBUNIT 1"/>
    <property type="match status" value="1"/>
</dbReference>
<organism evidence="6 7">
    <name type="scientific">Rubripirellula amarantea</name>
    <dbReference type="NCBI Taxonomy" id="2527999"/>
    <lineage>
        <taxon>Bacteria</taxon>
        <taxon>Pseudomonadati</taxon>
        <taxon>Planctomycetota</taxon>
        <taxon>Planctomycetia</taxon>
        <taxon>Pirellulales</taxon>
        <taxon>Pirellulaceae</taxon>
        <taxon>Rubripirellula</taxon>
    </lineage>
</organism>
<feature type="region of interest" description="Disordered" evidence="4">
    <location>
        <begin position="128"/>
        <end position="188"/>
    </location>
</feature>
<dbReference type="InterPro" id="IPR039528">
    <property type="entry name" value="DPM1-like"/>
</dbReference>
<evidence type="ECO:0000256" key="2">
    <source>
        <dbReference type="ARBA" id="ARBA00022676"/>
    </source>
</evidence>
<protein>
    <submittedName>
        <fullName evidence="6">Undecaprenyl-phosphate mannosyltransferase</fullName>
        <ecNumber evidence="6">2.4.1.54</ecNumber>
    </submittedName>
</protein>
<evidence type="ECO:0000259" key="5">
    <source>
        <dbReference type="Pfam" id="PF00535"/>
    </source>
</evidence>
<feature type="compositionally biased region" description="Polar residues" evidence="4">
    <location>
        <begin position="174"/>
        <end position="184"/>
    </location>
</feature>
<name>A0A5C5WHM6_9BACT</name>
<comment type="similarity">
    <text evidence="1">Belongs to the glycosyltransferase 2 family.</text>
</comment>
<dbReference type="InterPro" id="IPR029044">
    <property type="entry name" value="Nucleotide-diphossugar_trans"/>
</dbReference>
<dbReference type="SUPFAM" id="SSF53448">
    <property type="entry name" value="Nucleotide-diphospho-sugar transferases"/>
    <property type="match status" value="1"/>
</dbReference>